<accession>A0A8H3FHY5</accession>
<comment type="caution">
    <text evidence="2">The sequence shown here is derived from an EMBL/GenBank/DDBJ whole genome shotgun (WGS) entry which is preliminary data.</text>
</comment>
<organism evidence="2 3">
    <name type="scientific">Heterodermia speciosa</name>
    <dbReference type="NCBI Taxonomy" id="116794"/>
    <lineage>
        <taxon>Eukaryota</taxon>
        <taxon>Fungi</taxon>
        <taxon>Dikarya</taxon>
        <taxon>Ascomycota</taxon>
        <taxon>Pezizomycotina</taxon>
        <taxon>Lecanoromycetes</taxon>
        <taxon>OSLEUM clade</taxon>
        <taxon>Lecanoromycetidae</taxon>
        <taxon>Caliciales</taxon>
        <taxon>Physciaceae</taxon>
        <taxon>Heterodermia</taxon>
    </lineage>
</organism>
<proteinExistence type="predicted"/>
<sequence length="324" mass="36072">MSSTTIFILALSILNIATVHGEKINKPPLLPGFNGLDAALKKNLPKTSHDKVDLWSPGWILEDCKILAENNSFSPHDIETFSIRYTDCPSPWILCRHKDSPDPLWHSVELFGRIPVRARSHIKGMLMLPNNVTDYAYNANNYLVIFNQQNAAHHDWSSLTVIMHEVGHSLDLDGYRDRPLSASDKWRAALDQDSMVPDAYAGTDVREDVAQNTVIATYDLVVPGGLGNVKGVDWHGIQHQYELIKREQADANTSNLLVPGGQCVTRLPNSPAVQISGKKRTRRAPRGVNLLKGKPNTDLVEGLKVLVPSRNFSTEYFCHRPEGA</sequence>
<evidence type="ECO:0000313" key="2">
    <source>
        <dbReference type="EMBL" id="CAF9924934.1"/>
    </source>
</evidence>
<evidence type="ECO:0008006" key="4">
    <source>
        <dbReference type="Google" id="ProtNLM"/>
    </source>
</evidence>
<keyword evidence="1" id="KW-0732">Signal</keyword>
<keyword evidence="3" id="KW-1185">Reference proteome</keyword>
<name>A0A8H3FHY5_9LECA</name>
<feature type="chain" id="PRO_5034484583" description="Peptidase M10 metallopeptidase domain-containing protein" evidence="1">
    <location>
        <begin position="22"/>
        <end position="324"/>
    </location>
</feature>
<dbReference type="EMBL" id="CAJPDS010000037">
    <property type="protein sequence ID" value="CAF9924934.1"/>
    <property type="molecule type" value="Genomic_DNA"/>
</dbReference>
<evidence type="ECO:0000256" key="1">
    <source>
        <dbReference type="SAM" id="SignalP"/>
    </source>
</evidence>
<evidence type="ECO:0000313" key="3">
    <source>
        <dbReference type="Proteomes" id="UP000664521"/>
    </source>
</evidence>
<feature type="signal peptide" evidence="1">
    <location>
        <begin position="1"/>
        <end position="21"/>
    </location>
</feature>
<dbReference type="OrthoDB" id="2142213at2759"/>
<gene>
    <name evidence="2" type="ORF">HETSPECPRED_005700</name>
</gene>
<dbReference type="Proteomes" id="UP000664521">
    <property type="component" value="Unassembled WGS sequence"/>
</dbReference>
<dbReference type="AlphaFoldDB" id="A0A8H3FHY5"/>
<dbReference type="SUPFAM" id="SSF55486">
    <property type="entry name" value="Metalloproteases ('zincins'), catalytic domain"/>
    <property type="match status" value="1"/>
</dbReference>
<reference evidence="2" key="1">
    <citation type="submission" date="2021-03" db="EMBL/GenBank/DDBJ databases">
        <authorList>
            <person name="Tagirdzhanova G."/>
        </authorList>
    </citation>
    <scope>NUCLEOTIDE SEQUENCE</scope>
</reference>
<protein>
    <recommendedName>
        <fullName evidence="4">Peptidase M10 metallopeptidase domain-containing protein</fullName>
    </recommendedName>
</protein>